<dbReference type="EMBL" id="JAOALG010000001">
    <property type="protein sequence ID" value="MEQ5839744.1"/>
    <property type="molecule type" value="Genomic_DNA"/>
</dbReference>
<reference evidence="2 3" key="1">
    <citation type="journal article" date="2024" name="Chem. Sci.">
        <title>Discovery of a lagriamide polyketide by integrated genome mining, isotopic labeling, and untargeted metabolomics.</title>
        <authorList>
            <person name="Fergusson C.H."/>
            <person name="Saulog J."/>
            <person name="Paulo B.S."/>
            <person name="Wilson D.M."/>
            <person name="Liu D.Y."/>
            <person name="Morehouse N.J."/>
            <person name="Waterworth S."/>
            <person name="Barkei J."/>
            <person name="Gray C.A."/>
            <person name="Kwan J.C."/>
            <person name="Eustaquio A.S."/>
            <person name="Linington R.G."/>
        </authorList>
    </citation>
    <scope>NUCLEOTIDE SEQUENCE [LARGE SCALE GENOMIC DNA]</scope>
    <source>
        <strain evidence="2 3">RL17-338-BIF-B</strain>
    </source>
</reference>
<organism evidence="2 3">
    <name type="scientific">Paraburkholderia acidicola</name>
    <dbReference type="NCBI Taxonomy" id="1912599"/>
    <lineage>
        <taxon>Bacteria</taxon>
        <taxon>Pseudomonadati</taxon>
        <taxon>Pseudomonadota</taxon>
        <taxon>Betaproteobacteria</taxon>
        <taxon>Burkholderiales</taxon>
        <taxon>Burkholderiaceae</taxon>
        <taxon>Paraburkholderia</taxon>
    </lineage>
</organism>
<comment type="caution">
    <text evidence="2">The sequence shown here is derived from an EMBL/GenBank/DDBJ whole genome shotgun (WGS) entry which is preliminary data.</text>
</comment>
<dbReference type="RefSeq" id="WP_349542151.1">
    <property type="nucleotide sequence ID" value="NZ_JAOALG010000001.1"/>
</dbReference>
<evidence type="ECO:0000313" key="3">
    <source>
        <dbReference type="Proteomes" id="UP001469089"/>
    </source>
</evidence>
<accession>A0ABV1LKG0</accession>
<feature type="region of interest" description="Disordered" evidence="1">
    <location>
        <begin position="1"/>
        <end position="39"/>
    </location>
</feature>
<name>A0ABV1LKG0_9BURK</name>
<evidence type="ECO:0000313" key="2">
    <source>
        <dbReference type="EMBL" id="MEQ5839744.1"/>
    </source>
</evidence>
<proteinExistence type="predicted"/>
<feature type="compositionally biased region" description="Low complexity" evidence="1">
    <location>
        <begin position="1"/>
        <end position="12"/>
    </location>
</feature>
<dbReference type="InterPro" id="IPR035940">
    <property type="entry name" value="CAP_sf"/>
</dbReference>
<dbReference type="Gene3D" id="3.40.33.10">
    <property type="entry name" value="CAP"/>
    <property type="match status" value="1"/>
</dbReference>
<feature type="compositionally biased region" description="Polar residues" evidence="1">
    <location>
        <begin position="26"/>
        <end position="39"/>
    </location>
</feature>
<protein>
    <submittedName>
        <fullName evidence="2">CAP domain-containing protein</fullName>
    </submittedName>
</protein>
<evidence type="ECO:0000256" key="1">
    <source>
        <dbReference type="SAM" id="MobiDB-lite"/>
    </source>
</evidence>
<dbReference type="SUPFAM" id="SSF55797">
    <property type="entry name" value="PR-1-like"/>
    <property type="match status" value="1"/>
</dbReference>
<keyword evidence="3" id="KW-1185">Reference proteome</keyword>
<dbReference type="Proteomes" id="UP001469089">
    <property type="component" value="Unassembled WGS sequence"/>
</dbReference>
<sequence>MASSDADPSAASNVPPGPSEPAPGITSETGLDTAPQQTAADETQCYTLKDATPPASSITADVTLFPARGAAQVVDYRVLGDPKSAGFCYANYRRALIGLPALEPQARLAEAAQNHTDYMLLRRTAGHNETPGPGFTGATPDDRIQKLYPTNFTGEVLVHVSQRIPRLNAQPQLPSNDMMVAELIHAPFHRMGLFGSFRSGGTGYAQDITQPVEGGTRGDFYQTINLADALEIGSDSQLLAYPYDGQADVPTSWTNNEYPNPAPGHAGETLGYSVSVQSFSHVLRLAVTSFTLTDASGKDVPCLKVDSSSAGFGNELRGSAICTPIKPLAARTTYVVSLKGTLGIRPVNLTWRFTTR</sequence>
<gene>
    <name evidence="2" type="ORF">N0A02_09885</name>
</gene>